<accession>A0A7D9H5T7</accession>
<reference evidence="2" key="1">
    <citation type="submission" date="2019-07" db="EMBL/GenBank/DDBJ databases">
        <authorList>
            <person name="Weber M."/>
            <person name="Kostadinov I."/>
            <person name="Kostadinov D I."/>
        </authorList>
    </citation>
    <scope>NUCLEOTIDE SEQUENCE</scope>
    <source>
        <strain evidence="2">Gfbio:sag-sample-m06:053724c1-46a9-4a36-b237-ea2bf867836b</strain>
    </source>
</reference>
<evidence type="ECO:0000313" key="2">
    <source>
        <dbReference type="EMBL" id="VUX55652.1"/>
    </source>
</evidence>
<sequence length="350" mass="39678">MSVSSLDQNISERITLMCYPMIYLIMLVDVPRIIGYIDDPNMLTFIGSFVTDGLMRLGVPVLACFSGFLVFHNALDSNFPLLMRKGFVSLVTPLLIWNIPVALALYVVQSQGLIEYDFADGKTMYPFDLMIWLNRVLSVTYFPIIYPMNFLRDLFVVCFFAPWMGMLIRNFPFVGLIALLAVFIPNLDGFLILNNEIIIMFYVGGMAATMNWDLKRLDRYAVPLVCLLLLICVIVVVMGAGHPFWLSLLGPFILWPVSSMFVGTPTGRWLTNHCRAGIFLFMVHGLMLLTVKATFSNLYGREYAFHVWLITPVLIAIASQFIYLFLDKFFPRFLIVLIGGHKPTAAMPGK</sequence>
<evidence type="ECO:0000256" key="1">
    <source>
        <dbReference type="SAM" id="Phobius"/>
    </source>
</evidence>
<proteinExistence type="predicted"/>
<keyword evidence="1" id="KW-1133">Transmembrane helix</keyword>
<feature type="transmembrane region" description="Helical" evidence="1">
    <location>
        <begin position="154"/>
        <end position="184"/>
    </location>
</feature>
<feature type="transmembrane region" description="Helical" evidence="1">
    <location>
        <begin position="244"/>
        <end position="264"/>
    </location>
</feature>
<name>A0A7D9H5T7_9GAMM</name>
<organism evidence="2">
    <name type="scientific">uncultured Woeseiaceae bacterium</name>
    <dbReference type="NCBI Taxonomy" id="1983305"/>
    <lineage>
        <taxon>Bacteria</taxon>
        <taxon>Pseudomonadati</taxon>
        <taxon>Pseudomonadota</taxon>
        <taxon>Gammaproteobacteria</taxon>
        <taxon>Woeseiales</taxon>
        <taxon>Woeseiaceae</taxon>
        <taxon>environmental samples</taxon>
    </lineage>
</organism>
<protein>
    <recommendedName>
        <fullName evidence="3">Acyltransferase 3 domain-containing protein</fullName>
    </recommendedName>
</protein>
<feature type="transmembrane region" description="Helical" evidence="1">
    <location>
        <begin position="220"/>
        <end position="238"/>
    </location>
</feature>
<keyword evidence="1" id="KW-0812">Transmembrane</keyword>
<feature type="transmembrane region" description="Helical" evidence="1">
    <location>
        <begin position="276"/>
        <end position="295"/>
    </location>
</feature>
<feature type="transmembrane region" description="Helical" evidence="1">
    <location>
        <begin position="87"/>
        <end position="109"/>
    </location>
</feature>
<feature type="transmembrane region" description="Helical" evidence="1">
    <location>
        <begin position="190"/>
        <end position="208"/>
    </location>
</feature>
<keyword evidence="1" id="KW-0472">Membrane</keyword>
<feature type="transmembrane region" description="Helical" evidence="1">
    <location>
        <begin position="16"/>
        <end position="37"/>
    </location>
</feature>
<gene>
    <name evidence="2" type="ORF">JTBM06_V1_70007</name>
</gene>
<feature type="transmembrane region" description="Helical" evidence="1">
    <location>
        <begin position="307"/>
        <end position="326"/>
    </location>
</feature>
<evidence type="ECO:0008006" key="3">
    <source>
        <dbReference type="Google" id="ProtNLM"/>
    </source>
</evidence>
<dbReference type="EMBL" id="LR633967">
    <property type="protein sequence ID" value="VUX55652.1"/>
    <property type="molecule type" value="Genomic_DNA"/>
</dbReference>
<feature type="transmembrane region" description="Helical" evidence="1">
    <location>
        <begin position="129"/>
        <end position="147"/>
    </location>
</feature>
<dbReference type="AlphaFoldDB" id="A0A7D9H5T7"/>
<feature type="transmembrane region" description="Helical" evidence="1">
    <location>
        <begin position="57"/>
        <end position="75"/>
    </location>
</feature>